<sequence length="214" mass="21975">MSTLLRPVGSKPPGTYWVRRALVLLIVLALVLGIRQLFFSGGSASTAAPEPTGSSSAEPDPNGSASPSTSASPKPSSSASSGIGPCKNNQIQVTSSTDAASYQVGATPQLRMRIKNISKSACQRDVGSKNNELVITSGSARVWSSDDCNTGGSAQVVTLQPGQSYSVNVTWLGRLSQKGCPPDQPIADAGTYKLVGRNGDVSSDGAVFSLTKSA</sequence>
<dbReference type="EMBL" id="JBHSTI010000008">
    <property type="protein sequence ID" value="MFC6237080.1"/>
    <property type="molecule type" value="Genomic_DNA"/>
</dbReference>
<reference evidence="3" key="1">
    <citation type="journal article" date="2019" name="Int. J. Syst. Evol. Microbiol.">
        <title>The Global Catalogue of Microorganisms (GCM) 10K type strain sequencing project: providing services to taxonomists for standard genome sequencing and annotation.</title>
        <authorList>
            <consortium name="The Broad Institute Genomics Platform"/>
            <consortium name="The Broad Institute Genome Sequencing Center for Infectious Disease"/>
            <person name="Wu L."/>
            <person name="Ma J."/>
        </authorList>
    </citation>
    <scope>NUCLEOTIDE SEQUENCE [LARGE SCALE GENOMIC DNA]</scope>
    <source>
        <strain evidence="3">CGMCC 4.7317</strain>
    </source>
</reference>
<feature type="compositionally biased region" description="Low complexity" evidence="1">
    <location>
        <begin position="64"/>
        <end position="81"/>
    </location>
</feature>
<dbReference type="RefSeq" id="WP_386764125.1">
    <property type="nucleotide sequence ID" value="NZ_JBHSTI010000008.1"/>
</dbReference>
<accession>A0ABW1SYK8</accession>
<evidence type="ECO:0000256" key="1">
    <source>
        <dbReference type="SAM" id="MobiDB-lite"/>
    </source>
</evidence>
<feature type="region of interest" description="Disordered" evidence="1">
    <location>
        <begin position="43"/>
        <end position="90"/>
    </location>
</feature>
<protein>
    <submittedName>
        <fullName evidence="2">Uncharacterized protein</fullName>
    </submittedName>
</protein>
<name>A0ABW1SYK8_9ACTN</name>
<evidence type="ECO:0000313" key="2">
    <source>
        <dbReference type="EMBL" id="MFC6237080.1"/>
    </source>
</evidence>
<keyword evidence="3" id="KW-1185">Reference proteome</keyword>
<organism evidence="2 3">
    <name type="scientific">Longivirga aurantiaca</name>
    <dbReference type="NCBI Taxonomy" id="1837743"/>
    <lineage>
        <taxon>Bacteria</taxon>
        <taxon>Bacillati</taxon>
        <taxon>Actinomycetota</taxon>
        <taxon>Actinomycetes</taxon>
        <taxon>Sporichthyales</taxon>
        <taxon>Sporichthyaceae</taxon>
        <taxon>Longivirga</taxon>
    </lineage>
</organism>
<feature type="compositionally biased region" description="Polar residues" evidence="1">
    <location>
        <begin position="43"/>
        <end position="57"/>
    </location>
</feature>
<gene>
    <name evidence="2" type="ORF">ACFQGU_04270</name>
</gene>
<evidence type="ECO:0000313" key="3">
    <source>
        <dbReference type="Proteomes" id="UP001596138"/>
    </source>
</evidence>
<dbReference type="Proteomes" id="UP001596138">
    <property type="component" value="Unassembled WGS sequence"/>
</dbReference>
<comment type="caution">
    <text evidence="2">The sequence shown here is derived from an EMBL/GenBank/DDBJ whole genome shotgun (WGS) entry which is preliminary data.</text>
</comment>
<proteinExistence type="predicted"/>